<evidence type="ECO:0000256" key="1">
    <source>
        <dbReference type="SAM" id="MobiDB-lite"/>
    </source>
</evidence>
<organism evidence="3 4">
    <name type="scientific">Pseudonocardia charpentierae</name>
    <dbReference type="NCBI Taxonomy" id="3075545"/>
    <lineage>
        <taxon>Bacteria</taxon>
        <taxon>Bacillati</taxon>
        <taxon>Actinomycetota</taxon>
        <taxon>Actinomycetes</taxon>
        <taxon>Pseudonocardiales</taxon>
        <taxon>Pseudonocardiaceae</taxon>
        <taxon>Pseudonocardia</taxon>
    </lineage>
</organism>
<evidence type="ECO:0000313" key="3">
    <source>
        <dbReference type="EMBL" id="MDT0353139.1"/>
    </source>
</evidence>
<dbReference type="Pfam" id="PF13884">
    <property type="entry name" value="Peptidase_S74"/>
    <property type="match status" value="1"/>
</dbReference>
<dbReference type="RefSeq" id="WP_311559654.1">
    <property type="nucleotide sequence ID" value="NZ_JAVREJ010000026.1"/>
</dbReference>
<feature type="region of interest" description="Disordered" evidence="1">
    <location>
        <begin position="1"/>
        <end position="21"/>
    </location>
</feature>
<sequence length="732" mass="73730">MEPLTRIDYRDPATHDPRLTQTTMPDSLVDYEKYLRPWTRAHLSALHARGVASGLEVRATPGATGVRVRPGVAVTATGDHVVLAATPGRAVVGGTRVPVPETGVTVPTTGLNGDHVLRVSPKETFEVRVIEGGERQVQDHTPELTLRPAGGAPTGPDEVVLARVTLAGGTVTALDVGERVPSAGTTRVPRSQVGPSGSDLAVTDDAAATLRHVAGSGLTLTAGGRFTVEAEAFALTGPSGTMTLAPGRLGFAGSVEVANGLAVKGGALDAQQGLRVTGGTVTAAAIGPTDTTAGLRLTGPLTLDGAVTVTGGALTLNDVTPTAGQLTVSKGLRVTGGSLDAQQGAQVTGALSVSGDLKAERVAPAGAQLEVTKGLRVGGGVVEAQKGLTVTGALTVNGGALTVNEITSTAAQVTVSKGVAVTGGLLDAQKGLRVVGDLAVDKITPAGAQLEVAKGLRVGGGVVEAQKGLTVTGALTVNGGALTVNEITPTAAQVTVSKGVAVTGGLLDAQKGLRVVGDLAVDQITPAGTQLEVTKGFKVSGGNLTVDQDVKARTVEVNAELRTTSSGGNIFTMSSRTDGRWRLSGVTGAGAVDRIVVAADGKVGIGPAAPNFALDVQGVVCAQSYCNPSDARLKSDVAPLHDVLGRLATVRGVRFRSTLDGDDRTRVGVVAQEVETGFPELVVSAGPDDMKAVDYGGFVGVLVAAVHELDARNADLARRLAVLEDEAAEGDG</sequence>
<keyword evidence="4" id="KW-1185">Reference proteome</keyword>
<reference evidence="4" key="1">
    <citation type="submission" date="2023-07" db="EMBL/GenBank/DDBJ databases">
        <title>30 novel species of actinomycetes from the DSMZ collection.</title>
        <authorList>
            <person name="Nouioui I."/>
        </authorList>
    </citation>
    <scope>NUCLEOTIDE SEQUENCE [LARGE SCALE GENOMIC DNA]</scope>
    <source>
        <strain evidence="4">DSM 45834</strain>
    </source>
</reference>
<evidence type="ECO:0000313" key="4">
    <source>
        <dbReference type="Proteomes" id="UP001183202"/>
    </source>
</evidence>
<dbReference type="InterPro" id="IPR030392">
    <property type="entry name" value="S74_ICA"/>
</dbReference>
<feature type="domain" description="Peptidase S74" evidence="2">
    <location>
        <begin position="629"/>
        <end position="720"/>
    </location>
</feature>
<proteinExistence type="predicted"/>
<name>A0ABU2NKK9_9PSEU</name>
<dbReference type="Proteomes" id="UP001183202">
    <property type="component" value="Unassembled WGS sequence"/>
</dbReference>
<feature type="compositionally biased region" description="Basic and acidic residues" evidence="1">
    <location>
        <begin position="1"/>
        <end position="18"/>
    </location>
</feature>
<protein>
    <submittedName>
        <fullName evidence="3">Tail fiber domain-containing protein</fullName>
    </submittedName>
</protein>
<gene>
    <name evidence="3" type="ORF">RM445_26860</name>
</gene>
<dbReference type="EMBL" id="JAVREJ010000026">
    <property type="protein sequence ID" value="MDT0353139.1"/>
    <property type="molecule type" value="Genomic_DNA"/>
</dbReference>
<evidence type="ECO:0000259" key="2">
    <source>
        <dbReference type="PROSITE" id="PS51688"/>
    </source>
</evidence>
<accession>A0ABU2NKK9</accession>
<dbReference type="PROSITE" id="PS51688">
    <property type="entry name" value="ICA"/>
    <property type="match status" value="1"/>
</dbReference>
<comment type="caution">
    <text evidence="3">The sequence shown here is derived from an EMBL/GenBank/DDBJ whole genome shotgun (WGS) entry which is preliminary data.</text>
</comment>